<dbReference type="HOGENOM" id="CLU_127327_0_0_1"/>
<dbReference type="EnsemblPlants" id="OPUNC11G16380.1">
    <property type="protein sequence ID" value="OPUNC11G16380.1"/>
    <property type="gene ID" value="OPUNC11G16380"/>
</dbReference>
<reference evidence="2" key="2">
    <citation type="submission" date="2018-05" db="EMBL/GenBank/DDBJ databases">
        <title>OpunRS2 (Oryza punctata Reference Sequence Version 2).</title>
        <authorList>
            <person name="Zhang J."/>
            <person name="Kudrna D."/>
            <person name="Lee S."/>
            <person name="Talag J."/>
            <person name="Welchert J."/>
            <person name="Wing R.A."/>
        </authorList>
    </citation>
    <scope>NUCLEOTIDE SEQUENCE [LARGE SCALE GENOMIC DNA]</scope>
</reference>
<organism evidence="2">
    <name type="scientific">Oryza punctata</name>
    <name type="common">Red rice</name>
    <dbReference type="NCBI Taxonomy" id="4537"/>
    <lineage>
        <taxon>Eukaryota</taxon>
        <taxon>Viridiplantae</taxon>
        <taxon>Streptophyta</taxon>
        <taxon>Embryophyta</taxon>
        <taxon>Tracheophyta</taxon>
        <taxon>Spermatophyta</taxon>
        <taxon>Magnoliopsida</taxon>
        <taxon>Liliopsida</taxon>
        <taxon>Poales</taxon>
        <taxon>Poaceae</taxon>
        <taxon>BOP clade</taxon>
        <taxon>Oryzoideae</taxon>
        <taxon>Oryzeae</taxon>
        <taxon>Oryzinae</taxon>
        <taxon>Oryza</taxon>
    </lineage>
</organism>
<accession>A0A0E0MH74</accession>
<proteinExistence type="predicted"/>
<keyword evidence="3" id="KW-1185">Reference proteome</keyword>
<feature type="compositionally biased region" description="Basic and acidic residues" evidence="1">
    <location>
        <begin position="43"/>
        <end position="63"/>
    </location>
</feature>
<dbReference type="AlphaFoldDB" id="A0A0E0MH74"/>
<dbReference type="Proteomes" id="UP000026962">
    <property type="component" value="Chromosome 11"/>
</dbReference>
<feature type="region of interest" description="Disordered" evidence="1">
    <location>
        <begin position="43"/>
        <end position="68"/>
    </location>
</feature>
<evidence type="ECO:0000313" key="3">
    <source>
        <dbReference type="Proteomes" id="UP000026962"/>
    </source>
</evidence>
<reference evidence="2" key="1">
    <citation type="submission" date="2015-04" db="UniProtKB">
        <authorList>
            <consortium name="EnsemblPlants"/>
        </authorList>
    </citation>
    <scope>IDENTIFICATION</scope>
</reference>
<sequence length="160" mass="18588">MDLSRGFQQAAAAAAWGELLVTNAMSFEYLGCRIKRNQNHKEAPTGVLDDAHPDRRERGRTRQDASTFKEQTVFDIPKDCRSPNSEVTKRNEKLVRFYGDIAQHRYHRFNLKRGKAARRKLNKSWNKLLTLLEKARTYQDDVRKVNGKAVPIPSHFYKEV</sequence>
<dbReference type="Gramene" id="OPUNC11G16380.1">
    <property type="protein sequence ID" value="OPUNC11G16380.1"/>
    <property type="gene ID" value="OPUNC11G16380"/>
</dbReference>
<evidence type="ECO:0000313" key="2">
    <source>
        <dbReference type="EnsemblPlants" id="OPUNC11G16380.1"/>
    </source>
</evidence>
<name>A0A0E0MH74_ORYPU</name>
<evidence type="ECO:0000256" key="1">
    <source>
        <dbReference type="SAM" id="MobiDB-lite"/>
    </source>
</evidence>
<protein>
    <submittedName>
        <fullName evidence="2">Uncharacterized protein</fullName>
    </submittedName>
</protein>